<feature type="transmembrane region" description="Helical" evidence="1">
    <location>
        <begin position="23"/>
        <end position="46"/>
    </location>
</feature>
<comment type="caution">
    <text evidence="2">The sequence shown here is derived from an EMBL/GenBank/DDBJ whole genome shotgun (WGS) entry which is preliminary data.</text>
</comment>
<accession>A0A420DP24</accession>
<protein>
    <submittedName>
        <fullName evidence="2">Uncharacterized protein</fullName>
    </submittedName>
</protein>
<dbReference type="AlphaFoldDB" id="A0A420DP24"/>
<keyword evidence="1" id="KW-1133">Transmembrane helix</keyword>
<evidence type="ECO:0000256" key="1">
    <source>
        <dbReference type="SAM" id="Phobius"/>
    </source>
</evidence>
<keyword evidence="3" id="KW-1185">Reference proteome</keyword>
<gene>
    <name evidence="2" type="ORF">C8N30_0465</name>
</gene>
<dbReference type="Proteomes" id="UP000284407">
    <property type="component" value="Unassembled WGS sequence"/>
</dbReference>
<proteinExistence type="predicted"/>
<keyword evidence="1" id="KW-0472">Membrane</keyword>
<dbReference type="EMBL" id="RAQK01000001">
    <property type="protein sequence ID" value="RKE95919.1"/>
    <property type="molecule type" value="Genomic_DNA"/>
</dbReference>
<evidence type="ECO:0000313" key="3">
    <source>
        <dbReference type="Proteomes" id="UP000284407"/>
    </source>
</evidence>
<organism evidence="2 3">
    <name type="scientific">Sulfitobacter guttiformis</name>
    <dbReference type="NCBI Taxonomy" id="74349"/>
    <lineage>
        <taxon>Bacteria</taxon>
        <taxon>Pseudomonadati</taxon>
        <taxon>Pseudomonadota</taxon>
        <taxon>Alphaproteobacteria</taxon>
        <taxon>Rhodobacterales</taxon>
        <taxon>Roseobacteraceae</taxon>
        <taxon>Sulfitobacter</taxon>
    </lineage>
</organism>
<keyword evidence="1" id="KW-0812">Transmembrane</keyword>
<evidence type="ECO:0000313" key="2">
    <source>
        <dbReference type="EMBL" id="RKE95919.1"/>
    </source>
</evidence>
<name>A0A420DP24_9RHOB</name>
<sequence length="58" mass="6443">MHNSPGSAPDYTKAAVVMFGVNITWIFMMIWAIWGLLAVAATGWVIHHCINCIGRRRG</sequence>
<reference evidence="2 3" key="1">
    <citation type="submission" date="2018-09" db="EMBL/GenBank/DDBJ databases">
        <title>Genomic Encyclopedia of Archaeal and Bacterial Type Strains, Phase II (KMG-II): from individual species to whole genera.</title>
        <authorList>
            <person name="Goeker M."/>
        </authorList>
    </citation>
    <scope>NUCLEOTIDE SEQUENCE [LARGE SCALE GENOMIC DNA]</scope>
    <source>
        <strain evidence="2 3">DSM 11458</strain>
    </source>
</reference>